<feature type="region of interest" description="Disordered" evidence="9">
    <location>
        <begin position="642"/>
        <end position="667"/>
    </location>
</feature>
<dbReference type="GO" id="GO:0005524">
    <property type="term" value="F:ATP binding"/>
    <property type="evidence" value="ECO:0007669"/>
    <property type="project" value="UniProtKB-UniRule"/>
</dbReference>
<keyword evidence="6" id="KW-0862">Zinc</keyword>
<evidence type="ECO:0000256" key="9">
    <source>
        <dbReference type="SAM" id="MobiDB-lite"/>
    </source>
</evidence>
<dbReference type="CDD" id="cd06627">
    <property type="entry name" value="STKc_Cdc7_like"/>
    <property type="match status" value="1"/>
</dbReference>
<dbReference type="PRINTS" id="PR00109">
    <property type="entry name" value="TYRKINASE"/>
</dbReference>
<keyword evidence="3" id="KW-0479">Metal-binding</keyword>
<feature type="compositionally biased region" description="Polar residues" evidence="9">
    <location>
        <begin position="307"/>
        <end position="320"/>
    </location>
</feature>
<keyword evidence="4 8" id="KW-0547">Nucleotide-binding</keyword>
<evidence type="ECO:0000256" key="8">
    <source>
        <dbReference type="PROSITE-ProRule" id="PRU10141"/>
    </source>
</evidence>
<dbReference type="PROSITE" id="PS50011">
    <property type="entry name" value="PROTEIN_KINASE_DOM"/>
    <property type="match status" value="1"/>
</dbReference>
<dbReference type="InterPro" id="IPR002219">
    <property type="entry name" value="PKC_DAG/PE"/>
</dbReference>
<keyword evidence="5" id="KW-0418">Kinase</keyword>
<evidence type="ECO:0000256" key="6">
    <source>
        <dbReference type="ARBA" id="ARBA00022833"/>
    </source>
</evidence>
<evidence type="ECO:0000259" key="11">
    <source>
        <dbReference type="PROSITE" id="PS50021"/>
    </source>
</evidence>
<organism evidence="13 14">
    <name type="scientific">Umbelopsis ramanniana AG</name>
    <dbReference type="NCBI Taxonomy" id="1314678"/>
    <lineage>
        <taxon>Eukaryota</taxon>
        <taxon>Fungi</taxon>
        <taxon>Fungi incertae sedis</taxon>
        <taxon>Mucoromycota</taxon>
        <taxon>Mucoromycotina</taxon>
        <taxon>Umbelopsidomycetes</taxon>
        <taxon>Umbelopsidales</taxon>
        <taxon>Umbelopsidaceae</taxon>
        <taxon>Umbelopsis</taxon>
    </lineage>
</organism>
<dbReference type="PANTHER" id="PTHR48016:SF4">
    <property type="entry name" value="PROTEIN KINASE DOMAIN-CONTAINING PROTEIN"/>
    <property type="match status" value="1"/>
</dbReference>
<feature type="binding site" evidence="8">
    <location>
        <position position="410"/>
    </location>
    <ligand>
        <name>ATP</name>
        <dbReference type="ChEBI" id="CHEBI:30616"/>
    </ligand>
</feature>
<name>A0AAD5EBI2_UMBRA</name>
<keyword evidence="14" id="KW-1185">Reference proteome</keyword>
<reference evidence="13" key="1">
    <citation type="submission" date="2021-06" db="EMBL/GenBank/DDBJ databases">
        <authorList>
            <consortium name="DOE Joint Genome Institute"/>
            <person name="Mondo S.J."/>
            <person name="Amses K.R."/>
            <person name="Simmons D.R."/>
            <person name="Longcore J.E."/>
            <person name="Seto K."/>
            <person name="Alves G.H."/>
            <person name="Bonds A.E."/>
            <person name="Quandt C.A."/>
            <person name="Davis W.J."/>
            <person name="Chang Y."/>
            <person name="Letcher P.M."/>
            <person name="Powell M.J."/>
            <person name="Kuo A."/>
            <person name="Labutti K."/>
            <person name="Pangilinan J."/>
            <person name="Andreopoulos W."/>
            <person name="Tritt A."/>
            <person name="Riley R."/>
            <person name="Hundley H."/>
            <person name="Johnson J."/>
            <person name="Lipzen A."/>
            <person name="Barry K."/>
            <person name="Berbee M.L."/>
            <person name="Buchler N.E."/>
            <person name="Grigoriev I.V."/>
            <person name="Spatafora J.W."/>
            <person name="Stajich J.E."/>
            <person name="James T.Y."/>
        </authorList>
    </citation>
    <scope>NUCLEOTIDE SEQUENCE</scope>
    <source>
        <strain evidence="13">AG</strain>
    </source>
</reference>
<feature type="region of interest" description="Disordered" evidence="9">
    <location>
        <begin position="1"/>
        <end position="33"/>
    </location>
</feature>
<evidence type="ECO:0000259" key="10">
    <source>
        <dbReference type="PROSITE" id="PS50011"/>
    </source>
</evidence>
<proteinExistence type="predicted"/>
<dbReference type="InterPro" id="IPR046349">
    <property type="entry name" value="C1-like_sf"/>
</dbReference>
<dbReference type="InterPro" id="IPR036872">
    <property type="entry name" value="CH_dom_sf"/>
</dbReference>
<dbReference type="RefSeq" id="XP_051445438.1">
    <property type="nucleotide sequence ID" value="XM_051588351.1"/>
</dbReference>
<dbReference type="PROSITE" id="PS50021">
    <property type="entry name" value="CH"/>
    <property type="match status" value="1"/>
</dbReference>
<evidence type="ECO:0000313" key="13">
    <source>
        <dbReference type="EMBL" id="KAI8580434.1"/>
    </source>
</evidence>
<evidence type="ECO:0000313" key="14">
    <source>
        <dbReference type="Proteomes" id="UP001206595"/>
    </source>
</evidence>
<keyword evidence="1" id="KW-0723">Serine/threonine-protein kinase</keyword>
<dbReference type="PROSITE" id="PS50081">
    <property type="entry name" value="ZF_DAG_PE_2"/>
    <property type="match status" value="1"/>
</dbReference>
<evidence type="ECO:0000256" key="2">
    <source>
        <dbReference type="ARBA" id="ARBA00022679"/>
    </source>
</evidence>
<evidence type="ECO:0000256" key="4">
    <source>
        <dbReference type="ARBA" id="ARBA00022741"/>
    </source>
</evidence>
<dbReference type="AlphaFoldDB" id="A0AAD5EBI2"/>
<dbReference type="PROSITE" id="PS00479">
    <property type="entry name" value="ZF_DAG_PE_1"/>
    <property type="match status" value="1"/>
</dbReference>
<dbReference type="SUPFAM" id="SSF56112">
    <property type="entry name" value="Protein kinase-like (PK-like)"/>
    <property type="match status" value="1"/>
</dbReference>
<dbReference type="GO" id="GO:0004709">
    <property type="term" value="F:MAP kinase kinase kinase activity"/>
    <property type="evidence" value="ECO:0007669"/>
    <property type="project" value="TreeGrafter"/>
</dbReference>
<reference evidence="13" key="2">
    <citation type="journal article" date="2022" name="Proc. Natl. Acad. Sci. U.S.A.">
        <title>Diploid-dominant life cycles characterize the early evolution of Fungi.</title>
        <authorList>
            <person name="Amses K.R."/>
            <person name="Simmons D.R."/>
            <person name="Longcore J.E."/>
            <person name="Mondo S.J."/>
            <person name="Seto K."/>
            <person name="Jeronimo G.H."/>
            <person name="Bonds A.E."/>
            <person name="Quandt C.A."/>
            <person name="Davis W.J."/>
            <person name="Chang Y."/>
            <person name="Federici B.A."/>
            <person name="Kuo A."/>
            <person name="LaButti K."/>
            <person name="Pangilinan J."/>
            <person name="Andreopoulos W."/>
            <person name="Tritt A."/>
            <person name="Riley R."/>
            <person name="Hundley H."/>
            <person name="Johnson J."/>
            <person name="Lipzen A."/>
            <person name="Barry K."/>
            <person name="Lang B.F."/>
            <person name="Cuomo C.A."/>
            <person name="Buchler N.E."/>
            <person name="Grigoriev I.V."/>
            <person name="Spatafora J.W."/>
            <person name="Stajich J.E."/>
            <person name="James T.Y."/>
        </authorList>
    </citation>
    <scope>NUCLEOTIDE SEQUENCE</scope>
    <source>
        <strain evidence="13">AG</strain>
    </source>
</reference>
<dbReference type="Proteomes" id="UP001206595">
    <property type="component" value="Unassembled WGS sequence"/>
</dbReference>
<evidence type="ECO:0000256" key="7">
    <source>
        <dbReference type="ARBA" id="ARBA00022840"/>
    </source>
</evidence>
<evidence type="ECO:0000256" key="5">
    <source>
        <dbReference type="ARBA" id="ARBA00022777"/>
    </source>
</evidence>
<evidence type="ECO:0008006" key="15">
    <source>
        <dbReference type="Google" id="ProtNLM"/>
    </source>
</evidence>
<dbReference type="Gene3D" id="1.10.418.10">
    <property type="entry name" value="Calponin-like domain"/>
    <property type="match status" value="1"/>
</dbReference>
<accession>A0AAD5EBI2</accession>
<dbReference type="InterPro" id="IPR001715">
    <property type="entry name" value="CH_dom"/>
</dbReference>
<dbReference type="Gene3D" id="1.10.510.10">
    <property type="entry name" value="Transferase(Phosphotransferase) domain 1"/>
    <property type="match status" value="1"/>
</dbReference>
<dbReference type="PROSITE" id="PS00107">
    <property type="entry name" value="PROTEIN_KINASE_ATP"/>
    <property type="match status" value="1"/>
</dbReference>
<feature type="domain" description="Protein kinase" evidence="10">
    <location>
        <begin position="381"/>
        <end position="633"/>
    </location>
</feature>
<dbReference type="PROSITE" id="PS00108">
    <property type="entry name" value="PROTEIN_KINASE_ST"/>
    <property type="match status" value="1"/>
</dbReference>
<feature type="domain" description="Calponin-homology (CH)" evidence="11">
    <location>
        <begin position="31"/>
        <end position="136"/>
    </location>
</feature>
<evidence type="ECO:0000256" key="1">
    <source>
        <dbReference type="ARBA" id="ARBA00022527"/>
    </source>
</evidence>
<evidence type="ECO:0000256" key="3">
    <source>
        <dbReference type="ARBA" id="ARBA00022723"/>
    </source>
</evidence>
<dbReference type="Pfam" id="PF00069">
    <property type="entry name" value="Pkinase"/>
    <property type="match status" value="1"/>
</dbReference>
<dbReference type="CDD" id="cd00029">
    <property type="entry name" value="C1"/>
    <property type="match status" value="1"/>
</dbReference>
<dbReference type="SUPFAM" id="SSF57889">
    <property type="entry name" value="Cysteine-rich domain"/>
    <property type="match status" value="1"/>
</dbReference>
<dbReference type="Pfam" id="PF00307">
    <property type="entry name" value="CH"/>
    <property type="match status" value="1"/>
</dbReference>
<dbReference type="PRINTS" id="PR00888">
    <property type="entry name" value="SM22CALPONIN"/>
</dbReference>
<dbReference type="EMBL" id="MU620912">
    <property type="protein sequence ID" value="KAI8580434.1"/>
    <property type="molecule type" value="Genomic_DNA"/>
</dbReference>
<dbReference type="GO" id="GO:0005737">
    <property type="term" value="C:cytoplasm"/>
    <property type="evidence" value="ECO:0007669"/>
    <property type="project" value="TreeGrafter"/>
</dbReference>
<dbReference type="InterPro" id="IPR011009">
    <property type="entry name" value="Kinase-like_dom_sf"/>
</dbReference>
<dbReference type="PANTHER" id="PTHR48016">
    <property type="entry name" value="MAP KINASE KINASE KINASE SSK2-RELATED-RELATED"/>
    <property type="match status" value="1"/>
</dbReference>
<dbReference type="InterPro" id="IPR050538">
    <property type="entry name" value="MAP_kinase_kinase_kinase"/>
</dbReference>
<feature type="region of interest" description="Disordered" evidence="9">
    <location>
        <begin position="307"/>
        <end position="363"/>
    </location>
</feature>
<dbReference type="InterPro" id="IPR008271">
    <property type="entry name" value="Ser/Thr_kinase_AS"/>
</dbReference>
<dbReference type="InterPro" id="IPR003096">
    <property type="entry name" value="SM22_calponin"/>
</dbReference>
<dbReference type="InterPro" id="IPR000719">
    <property type="entry name" value="Prot_kinase_dom"/>
</dbReference>
<feature type="compositionally biased region" description="Polar residues" evidence="9">
    <location>
        <begin position="1"/>
        <end position="28"/>
    </location>
</feature>
<sequence length="824" mass="92633">MYTPQQSHPPWINDSSQTSTLQHSTPPNSKLDRKRQAQQWIEKILGYHLPTDDLQYDLQDGVLLCQVLNKVRPGTIHNIGYKDHSFVKMENITNFLNGLRQIGLKNSELFQPNDLFESKDIMPVVNTVLALERAISTKSLPPASKKRLSQIPKSSFSKTTPFELYEDLTHPAPSLSHSSEMKLRSTLNHIPMAELSLNDSPLPSSATINPKYSRNKHHSELSYMTDMTPQAMRRKKSRSEIITDHKSSTRQKIPFHARYQEWSDQHKDKLSSSRVQHTLGYNDPMLDISGHDSYFTYEDELDEFGSMQSPNPFPSVSSPIPTVKDSSEKTNVFKSGSVGKHKEERQSNPFYNKPSESKRMTDSGKERLSIFDDAGDLIAQYQLGNCIGKGQYGSVYKALNLGTGQMMAVKRITLESANTKEIDEIMKEVELLKSLSHPNVVQYEGFSFSESHLNIILEYVENGSLHNTLQAFGAFPERLVASYCVRILQGLSYLHQNQVVHCDLKAANILTTKAGNVKLTDFGVSLNLKMKNVEDGVVAGTPNWMAPEIIELKGACFESDIWSLGCTIIELCTGKPPYAHLISMATLFRIVEDDCPPLPDNISEDLRHFLRLCFQKVPSDRPTPEELMGHTWIQNNVYMLPSDKPSDANQQRHQALKRHTTAPEGLLMQQKQLTNPDTLDNAKPSPYRQSNYSEGNLPALSAVDKALPEIPVSDHQAPSSRSVGYLVSKGAGGVTSRLFSRASKRFSKEIEYSEVHRFIKTSFSKSVVCKACLQLIKKHALFCEDCSLICHEKCKQDTSLCSIYVVGRPSLDEVSRGTTCHCDF</sequence>
<dbReference type="InterPro" id="IPR001245">
    <property type="entry name" value="Ser-Thr/Tyr_kinase_cat_dom"/>
</dbReference>
<keyword evidence="7 8" id="KW-0067">ATP-binding</keyword>
<comment type="caution">
    <text evidence="13">The sequence shown here is derived from an EMBL/GenBank/DDBJ whole genome shotgun (WGS) entry which is preliminary data.</text>
</comment>
<evidence type="ECO:0000259" key="12">
    <source>
        <dbReference type="PROSITE" id="PS50081"/>
    </source>
</evidence>
<dbReference type="GO" id="GO:0046872">
    <property type="term" value="F:metal ion binding"/>
    <property type="evidence" value="ECO:0007669"/>
    <property type="project" value="UniProtKB-KW"/>
</dbReference>
<feature type="domain" description="Phorbol-ester/DAG-type" evidence="12">
    <location>
        <begin position="755"/>
        <end position="801"/>
    </location>
</feature>
<dbReference type="SMART" id="SM00220">
    <property type="entry name" value="S_TKc"/>
    <property type="match status" value="1"/>
</dbReference>
<dbReference type="SMART" id="SM00109">
    <property type="entry name" value="C1"/>
    <property type="match status" value="1"/>
</dbReference>
<dbReference type="Gene3D" id="3.30.60.20">
    <property type="match status" value="1"/>
</dbReference>
<gene>
    <name evidence="13" type="ORF">K450DRAFT_237000</name>
</gene>
<dbReference type="InterPro" id="IPR017441">
    <property type="entry name" value="Protein_kinase_ATP_BS"/>
</dbReference>
<dbReference type="GeneID" id="75913696"/>
<keyword evidence="2" id="KW-0808">Transferase</keyword>
<protein>
    <recommendedName>
        <fullName evidence="15">Pkinase-domain-containing protein</fullName>
    </recommendedName>
</protein>
<dbReference type="SUPFAM" id="SSF47576">
    <property type="entry name" value="Calponin-homology domain, CH-domain"/>
    <property type="match status" value="1"/>
</dbReference>
<dbReference type="SMART" id="SM00033">
    <property type="entry name" value="CH"/>
    <property type="match status" value="1"/>
</dbReference>